<dbReference type="Proteomes" id="UP000198771">
    <property type="component" value="Unassembled WGS sequence"/>
</dbReference>
<feature type="transmembrane region" description="Helical" evidence="1">
    <location>
        <begin position="192"/>
        <end position="211"/>
    </location>
</feature>
<name>A0A1G6DY09_9BACT</name>
<dbReference type="AlphaFoldDB" id="A0A1G6DY09"/>
<dbReference type="STRING" id="617002.SAMN05660653_02464"/>
<evidence type="ECO:0000313" key="2">
    <source>
        <dbReference type="EMBL" id="SDB50021.1"/>
    </source>
</evidence>
<keyword evidence="1" id="KW-1133">Transmembrane helix</keyword>
<organism evidence="2 3">
    <name type="scientific">Desulfonatronum thiosulfatophilum</name>
    <dbReference type="NCBI Taxonomy" id="617002"/>
    <lineage>
        <taxon>Bacteria</taxon>
        <taxon>Pseudomonadati</taxon>
        <taxon>Thermodesulfobacteriota</taxon>
        <taxon>Desulfovibrionia</taxon>
        <taxon>Desulfovibrionales</taxon>
        <taxon>Desulfonatronaceae</taxon>
        <taxon>Desulfonatronum</taxon>
    </lineage>
</organism>
<proteinExistence type="predicted"/>
<feature type="transmembrane region" description="Helical" evidence="1">
    <location>
        <begin position="14"/>
        <end position="40"/>
    </location>
</feature>
<dbReference type="EMBL" id="FMXO01000014">
    <property type="protein sequence ID" value="SDB50021.1"/>
    <property type="molecule type" value="Genomic_DNA"/>
</dbReference>
<protein>
    <recommendedName>
        <fullName evidence="4">DUF4239 domain-containing protein</fullName>
    </recommendedName>
</protein>
<evidence type="ECO:0000313" key="3">
    <source>
        <dbReference type="Proteomes" id="UP000198771"/>
    </source>
</evidence>
<dbReference type="Pfam" id="PF14023">
    <property type="entry name" value="Bestrophin-like"/>
    <property type="match status" value="1"/>
</dbReference>
<evidence type="ECO:0008006" key="4">
    <source>
        <dbReference type="Google" id="ProtNLM"/>
    </source>
</evidence>
<feature type="transmembrane region" description="Helical" evidence="1">
    <location>
        <begin position="217"/>
        <end position="237"/>
    </location>
</feature>
<gene>
    <name evidence="2" type="ORF">SAMN05660653_02464</name>
</gene>
<accession>A0A1G6DY09</accession>
<sequence length="267" mass="29587">MPENVFEWVAVTPFLIAFLVLAIPSVVLSVIGIILIRIAYPPLERMQSQIASGKVNYMAETYAVVLGFFLVTAYEMYQDMQVTVKTEAMSVRALDQVVRSLPDSVRKDLTMHLEAYVHTVVEEEWPLLTFGDWSPQAQAHLDAVFLAVGEIAVSGVEYQASALQAEQLARHIMLNRADRIAAGPGDILGGKLSYVLLVATLIAFAMPWFLFTPYLEVHIILGTLLVVVFISLIVMSAKLMYPFAGELTIPPELFHDYLTQIAGRRGG</sequence>
<dbReference type="InterPro" id="IPR025333">
    <property type="entry name" value="DUF4239"/>
</dbReference>
<evidence type="ECO:0000256" key="1">
    <source>
        <dbReference type="SAM" id="Phobius"/>
    </source>
</evidence>
<keyword evidence="3" id="KW-1185">Reference proteome</keyword>
<keyword evidence="1" id="KW-0812">Transmembrane</keyword>
<keyword evidence="1" id="KW-0472">Membrane</keyword>
<reference evidence="2 3" key="1">
    <citation type="submission" date="2016-10" db="EMBL/GenBank/DDBJ databases">
        <authorList>
            <person name="de Groot N.N."/>
        </authorList>
    </citation>
    <scope>NUCLEOTIDE SEQUENCE [LARGE SCALE GENOMIC DNA]</scope>
    <source>
        <strain evidence="2 3">ASO4-2</strain>
    </source>
</reference>